<protein>
    <recommendedName>
        <fullName evidence="3">EF-hand domain-containing protein</fullName>
    </recommendedName>
</protein>
<dbReference type="Pfam" id="PF13499">
    <property type="entry name" value="EF-hand_7"/>
    <property type="match status" value="1"/>
</dbReference>
<dbReference type="Gene3D" id="1.10.238.10">
    <property type="entry name" value="EF-hand"/>
    <property type="match status" value="2"/>
</dbReference>
<accession>A0A7S4EWK5</accession>
<dbReference type="CDD" id="cd00051">
    <property type="entry name" value="EFh"/>
    <property type="match status" value="1"/>
</dbReference>
<dbReference type="EMBL" id="HBIZ01015787">
    <property type="protein sequence ID" value="CAE0757180.1"/>
    <property type="molecule type" value="Transcribed_RNA"/>
</dbReference>
<evidence type="ECO:0000256" key="1">
    <source>
        <dbReference type="ARBA" id="ARBA00022837"/>
    </source>
</evidence>
<gene>
    <name evidence="4" type="ORF">PCAR00345_LOCUS9774</name>
</gene>
<evidence type="ECO:0000256" key="2">
    <source>
        <dbReference type="SAM" id="MobiDB-lite"/>
    </source>
</evidence>
<dbReference type="InterPro" id="IPR011992">
    <property type="entry name" value="EF-hand-dom_pair"/>
</dbReference>
<evidence type="ECO:0000259" key="3">
    <source>
        <dbReference type="PROSITE" id="PS50222"/>
    </source>
</evidence>
<dbReference type="PROSITE" id="PS00018">
    <property type="entry name" value="EF_HAND_1"/>
    <property type="match status" value="1"/>
</dbReference>
<dbReference type="InterPro" id="IPR018247">
    <property type="entry name" value="EF_Hand_1_Ca_BS"/>
</dbReference>
<dbReference type="GO" id="GO:0005509">
    <property type="term" value="F:calcium ion binding"/>
    <property type="evidence" value="ECO:0007669"/>
    <property type="project" value="InterPro"/>
</dbReference>
<dbReference type="AlphaFoldDB" id="A0A7S4EWK5"/>
<reference evidence="4" key="1">
    <citation type="submission" date="2021-01" db="EMBL/GenBank/DDBJ databases">
        <authorList>
            <person name="Corre E."/>
            <person name="Pelletier E."/>
            <person name="Niang G."/>
            <person name="Scheremetjew M."/>
            <person name="Finn R."/>
            <person name="Kale V."/>
            <person name="Holt S."/>
            <person name="Cochrane G."/>
            <person name="Meng A."/>
            <person name="Brown T."/>
            <person name="Cohen L."/>
        </authorList>
    </citation>
    <scope>NUCLEOTIDE SEQUENCE</scope>
    <source>
        <strain evidence="4">CCMP645</strain>
    </source>
</reference>
<dbReference type="SUPFAM" id="SSF47473">
    <property type="entry name" value="EF-hand"/>
    <property type="match status" value="1"/>
</dbReference>
<feature type="region of interest" description="Disordered" evidence="2">
    <location>
        <begin position="1"/>
        <end position="86"/>
    </location>
</feature>
<dbReference type="InterPro" id="IPR002048">
    <property type="entry name" value="EF_hand_dom"/>
</dbReference>
<sequence>MAKSETHLPKLPLVQRKQAVVATKHAADEPKHAKAQSKSATGLHKATTSKTKTPKTPPPKKQNGAPSKLADGLAPVNSKKKDGGKSVSRFDMLHANEGQPSYHGKAHKLYMRFSQENKHLLKRQLFSLMKGLVREGKFQVVSDEQLRDFVTRQFAKHDVNQDEGLRFDEFMNFFNEWLEESAVDLVKSLSETQSNVEDIFMRFDADHNSALTEEELRQLALRRYEKDVPKPSPEQIDALVKRVIETYDTNKDNQLSFDEFQKAYNALVDGLNELSREKKAEMISQTNFRTMLKRVQTCEKIDVEIENRFAATDGQPWVSRSSEILEAAKLALQAGRTPLFLDEPPGNIDWATCAYERKHRSTVIDVADMLRQQAETAKMTNKQVCSVIREGVLDAMSEGQPLVLRLGHTAPDFMLSLNLNGLLCPALFDPMTFKAGPVSTLLDEMELRSRLSGGEVSEGYCVVVTSCFNMNSYAQYLRNKLPLKDVQPIQVVQTSEKCALVLKSGLDIEDVDDALDEMDRLADLL</sequence>
<evidence type="ECO:0000313" key="4">
    <source>
        <dbReference type="EMBL" id="CAE0757180.1"/>
    </source>
</evidence>
<proteinExistence type="predicted"/>
<feature type="domain" description="EF-hand" evidence="3">
    <location>
        <begin position="235"/>
        <end position="270"/>
    </location>
</feature>
<name>A0A7S4EWK5_CHRCT</name>
<dbReference type="SMART" id="SM00054">
    <property type="entry name" value="EFh"/>
    <property type="match status" value="3"/>
</dbReference>
<keyword evidence="1" id="KW-0106">Calcium</keyword>
<organism evidence="4">
    <name type="scientific">Chrysotila carterae</name>
    <name type="common">Marine alga</name>
    <name type="synonym">Syracosphaera carterae</name>
    <dbReference type="NCBI Taxonomy" id="13221"/>
    <lineage>
        <taxon>Eukaryota</taxon>
        <taxon>Haptista</taxon>
        <taxon>Haptophyta</taxon>
        <taxon>Prymnesiophyceae</taxon>
        <taxon>Isochrysidales</taxon>
        <taxon>Isochrysidaceae</taxon>
        <taxon>Chrysotila</taxon>
    </lineage>
</organism>
<dbReference type="PROSITE" id="PS50222">
    <property type="entry name" value="EF_HAND_2"/>
    <property type="match status" value="2"/>
</dbReference>
<feature type="domain" description="EF-hand" evidence="3">
    <location>
        <begin position="191"/>
        <end position="226"/>
    </location>
</feature>